<proteinExistence type="inferred from homology"/>
<reference evidence="9" key="1">
    <citation type="submission" date="2022-08" db="EMBL/GenBank/DDBJ databases">
        <authorList>
            <person name="Volokhov D.V."/>
            <person name="Furtak V.A."/>
            <person name="Zagorodnyaya T.A."/>
        </authorList>
    </citation>
    <scope>NUCLEOTIDE SEQUENCE</scope>
    <source>
        <strain evidence="9">CSL10203-ORH2</strain>
    </source>
</reference>
<dbReference type="InterPro" id="IPR051313">
    <property type="entry name" value="Bact_iron-sidero_bind"/>
</dbReference>
<keyword evidence="3" id="KW-0813">Transport</keyword>
<gene>
    <name evidence="9" type="ORF">NXS09_03525</name>
</gene>
<dbReference type="RefSeq" id="WP_259291171.1">
    <property type="nucleotide sequence ID" value="NZ_JANUXW010000002.1"/>
</dbReference>
<keyword evidence="4" id="KW-0410">Iron transport</keyword>
<evidence type="ECO:0000259" key="8">
    <source>
        <dbReference type="PROSITE" id="PS50983"/>
    </source>
</evidence>
<dbReference type="PANTHER" id="PTHR30532">
    <property type="entry name" value="IRON III DICITRATE-BINDING PERIPLASMIC PROTEIN"/>
    <property type="match status" value="1"/>
</dbReference>
<dbReference type="Gene3D" id="3.40.50.1980">
    <property type="entry name" value="Nitrogenase molybdenum iron protein domain"/>
    <property type="match status" value="2"/>
</dbReference>
<evidence type="ECO:0000256" key="7">
    <source>
        <dbReference type="SAM" id="SignalP"/>
    </source>
</evidence>
<dbReference type="Proteomes" id="UP001166947">
    <property type="component" value="Unassembled WGS sequence"/>
</dbReference>
<evidence type="ECO:0000313" key="9">
    <source>
        <dbReference type="EMBL" id="MCS4533369.1"/>
    </source>
</evidence>
<dbReference type="PROSITE" id="PS50983">
    <property type="entry name" value="FE_B12_PBP"/>
    <property type="match status" value="1"/>
</dbReference>
<evidence type="ECO:0000313" key="10">
    <source>
        <dbReference type="Proteomes" id="UP001166947"/>
    </source>
</evidence>
<feature type="chain" id="PRO_5045446536" evidence="7">
    <location>
        <begin position="37"/>
        <end position="347"/>
    </location>
</feature>
<feature type="signal peptide" evidence="7">
    <location>
        <begin position="1"/>
        <end position="36"/>
    </location>
</feature>
<evidence type="ECO:0000256" key="1">
    <source>
        <dbReference type="ARBA" id="ARBA00004196"/>
    </source>
</evidence>
<dbReference type="EMBL" id="JANUXW010000002">
    <property type="protein sequence ID" value="MCS4533369.1"/>
    <property type="molecule type" value="Genomic_DNA"/>
</dbReference>
<keyword evidence="4" id="KW-0408">Iron</keyword>
<keyword evidence="4" id="KW-0406">Ion transport</keyword>
<dbReference type="Pfam" id="PF01497">
    <property type="entry name" value="Peripla_BP_2"/>
    <property type="match status" value="1"/>
</dbReference>
<name>A0ABT2FCA4_9NEIS</name>
<dbReference type="InterPro" id="IPR033870">
    <property type="entry name" value="FatB"/>
</dbReference>
<reference evidence="9" key="2">
    <citation type="journal article" date="2023" name="Curr. Microbiol.">
        <title>Neisseria montereyensis sp. nov., Isolated from Oropharynx of California Sea Lion (Zalophus californianus): Genomic, Phylogenetic, and Phenotypic Study.</title>
        <authorList>
            <person name="Volokhov D.V."/>
            <person name="Zagorodnyaya T.A."/>
            <person name="Furtak V.A."/>
            <person name="Nattanmai G."/>
            <person name="Randall L."/>
            <person name="Jose S."/>
            <person name="Gao Y."/>
            <person name="Gulland F.M."/>
            <person name="Eisenberg T."/>
            <person name="Delmonte P."/>
            <person name="Blom J."/>
            <person name="Mitchell K.K."/>
        </authorList>
    </citation>
    <scope>NUCLEOTIDE SEQUENCE</scope>
    <source>
        <strain evidence="9">CSL10203-ORH2</strain>
    </source>
</reference>
<evidence type="ECO:0000256" key="4">
    <source>
        <dbReference type="ARBA" id="ARBA00022496"/>
    </source>
</evidence>
<accession>A0ABT2FCA4</accession>
<organism evidence="9 10">
    <name type="scientific">Neisseria montereyensis</name>
    <dbReference type="NCBI Taxonomy" id="2973938"/>
    <lineage>
        <taxon>Bacteria</taxon>
        <taxon>Pseudomonadati</taxon>
        <taxon>Pseudomonadota</taxon>
        <taxon>Betaproteobacteria</taxon>
        <taxon>Neisseriales</taxon>
        <taxon>Neisseriaceae</taxon>
        <taxon>Neisseria</taxon>
    </lineage>
</organism>
<dbReference type="PROSITE" id="PS51257">
    <property type="entry name" value="PROKAR_LIPOPROTEIN"/>
    <property type="match status" value="1"/>
</dbReference>
<comment type="subcellular location">
    <subcellularLocation>
        <location evidence="1">Cell envelope</location>
    </subcellularLocation>
</comment>
<dbReference type="InterPro" id="IPR002491">
    <property type="entry name" value="ABC_transptr_periplasmic_BD"/>
</dbReference>
<protein>
    <submittedName>
        <fullName evidence="9">Siderophore ABC transporter substrate-binding protein</fullName>
    </submittedName>
</protein>
<comment type="caution">
    <text evidence="9">The sequence shown here is derived from an EMBL/GenBank/DDBJ whole genome shotgun (WGS) entry which is preliminary data.</text>
</comment>
<comment type="similarity">
    <text evidence="2">Belongs to the bacterial solute-binding protein 8 family.</text>
</comment>
<evidence type="ECO:0000256" key="2">
    <source>
        <dbReference type="ARBA" id="ARBA00008814"/>
    </source>
</evidence>
<feature type="region of interest" description="Disordered" evidence="6">
    <location>
        <begin position="39"/>
        <end position="59"/>
    </location>
</feature>
<feature type="domain" description="Fe/B12 periplasmic-binding" evidence="8">
    <location>
        <begin position="79"/>
        <end position="339"/>
    </location>
</feature>
<sequence>MMSNKNTSKTTNHFVGTLKSSLVVLGMLTLFGCSQASESDNAANGSQVEQTADASQNAQGEVTIHTARGDVSVAANPHPVAVYDMTILQNLSALNIPVEGMPGKLLLENLKAPNTPESKDIGTVFEPNLEVLNEMQPKAIFVGSRMAKKYDELSKVAPTFDLTLDTSDMYQATKQQLADLGKLFNKESEAKQLQQNIDDEIAKAKAVTEGKGNALIILVNGNKIAALSDKSRFGFVNKIFNIPAADPNIEDARHGEPVSFEYVQKIDPDWLFVLDRTSAVGQEGDGAEVVLDNPLIHQTKAWKNGHILYLSPDSYLAFGGYYQWMQDTKMIAENFAKASKIDSNSAQ</sequence>
<keyword evidence="5 7" id="KW-0732">Signal</keyword>
<evidence type="ECO:0000256" key="3">
    <source>
        <dbReference type="ARBA" id="ARBA00022448"/>
    </source>
</evidence>
<evidence type="ECO:0000256" key="5">
    <source>
        <dbReference type="ARBA" id="ARBA00022729"/>
    </source>
</evidence>
<dbReference type="PANTHER" id="PTHR30532:SF28">
    <property type="entry name" value="PETROBACTIN-BINDING PROTEIN YCLQ"/>
    <property type="match status" value="1"/>
</dbReference>
<evidence type="ECO:0000256" key="6">
    <source>
        <dbReference type="SAM" id="MobiDB-lite"/>
    </source>
</evidence>
<dbReference type="CDD" id="cd01140">
    <property type="entry name" value="FatB"/>
    <property type="match status" value="1"/>
</dbReference>
<dbReference type="SUPFAM" id="SSF53807">
    <property type="entry name" value="Helical backbone' metal receptor"/>
    <property type="match status" value="1"/>
</dbReference>
<keyword evidence="10" id="KW-1185">Reference proteome</keyword>